<dbReference type="InterPro" id="IPR022998">
    <property type="entry name" value="ThiamineP_synth_TenI"/>
</dbReference>
<feature type="binding site" evidence="9">
    <location>
        <begin position="35"/>
        <end position="39"/>
    </location>
    <ligand>
        <name>4-amino-2-methyl-5-(diphosphooxymethyl)pyrimidine</name>
        <dbReference type="ChEBI" id="CHEBI:57841"/>
    </ligand>
</feature>
<keyword evidence="14" id="KW-1185">Reference proteome</keyword>
<feature type="binding site" evidence="9">
    <location>
        <position position="70"/>
    </location>
    <ligand>
        <name>4-amino-2-methyl-5-(diphosphooxymethyl)pyrimidine</name>
        <dbReference type="ChEBI" id="CHEBI:57841"/>
    </ligand>
</feature>
<dbReference type="InterPro" id="IPR036206">
    <property type="entry name" value="ThiamineP_synth_sf"/>
</dbReference>
<reference evidence="14" key="1">
    <citation type="journal article" date="2019" name="Int. J. Syst. Evol. Microbiol.">
        <title>The Global Catalogue of Microorganisms (GCM) 10K type strain sequencing project: providing services to taxonomists for standard genome sequencing and annotation.</title>
        <authorList>
            <consortium name="The Broad Institute Genomics Platform"/>
            <consortium name="The Broad Institute Genome Sequencing Center for Infectious Disease"/>
            <person name="Wu L."/>
            <person name="Ma J."/>
        </authorList>
    </citation>
    <scope>NUCLEOTIDE SEQUENCE [LARGE SCALE GENOMIC DNA]</scope>
    <source>
        <strain evidence="14">JCM 30234</strain>
    </source>
</reference>
<dbReference type="EMBL" id="JBHTGR010000010">
    <property type="protein sequence ID" value="MFC7746794.1"/>
    <property type="molecule type" value="Genomic_DNA"/>
</dbReference>
<dbReference type="HAMAP" id="MF_00097">
    <property type="entry name" value="TMP_synthase"/>
    <property type="match status" value="1"/>
</dbReference>
<evidence type="ECO:0000256" key="10">
    <source>
        <dbReference type="RuleBase" id="RU003826"/>
    </source>
</evidence>
<proteinExistence type="inferred from homology"/>
<dbReference type="RefSeq" id="WP_382358301.1">
    <property type="nucleotide sequence ID" value="NZ_JBHTGR010000010.1"/>
</dbReference>
<comment type="catalytic activity">
    <reaction evidence="6 9 10">
        <text>4-methyl-5-(2-phosphooxyethyl)-thiazole + 4-amino-2-methyl-5-(diphosphooxymethyl)pyrimidine + H(+) = thiamine phosphate + diphosphate</text>
        <dbReference type="Rhea" id="RHEA:22328"/>
        <dbReference type="ChEBI" id="CHEBI:15378"/>
        <dbReference type="ChEBI" id="CHEBI:33019"/>
        <dbReference type="ChEBI" id="CHEBI:37575"/>
        <dbReference type="ChEBI" id="CHEBI:57841"/>
        <dbReference type="ChEBI" id="CHEBI:58296"/>
        <dbReference type="EC" id="2.5.1.3"/>
    </reaction>
</comment>
<feature type="binding site" evidence="9">
    <location>
        <position position="71"/>
    </location>
    <ligand>
        <name>Mg(2+)</name>
        <dbReference type="ChEBI" id="CHEBI:18420"/>
    </ligand>
</feature>
<keyword evidence="5 9" id="KW-0784">Thiamine biosynthesis</keyword>
<comment type="pathway">
    <text evidence="1 9 11">Cofactor biosynthesis; thiamine diphosphate biosynthesis; thiamine phosphate from 4-amino-2-methyl-5-diphosphomethylpyrimidine and 4-methyl-5-(2-phosphoethyl)-thiazole: step 1/1.</text>
</comment>
<accession>A0ABW2USC6</accession>
<evidence type="ECO:0000256" key="8">
    <source>
        <dbReference type="ARBA" id="ARBA00047883"/>
    </source>
</evidence>
<dbReference type="Proteomes" id="UP001596620">
    <property type="component" value="Unassembled WGS sequence"/>
</dbReference>
<feature type="binding site" evidence="9">
    <location>
        <position position="90"/>
    </location>
    <ligand>
        <name>Mg(2+)</name>
        <dbReference type="ChEBI" id="CHEBI:18420"/>
    </ligand>
</feature>
<comment type="function">
    <text evidence="9">Condenses 4-methyl-5-(beta-hydroxyethyl)thiazole monophosphate (THZ-P) and 2-methyl-4-amino-5-hydroxymethyl pyrimidine pyrophosphate (HMP-PP) to form thiamine monophosphate (TMP).</text>
</comment>
<evidence type="ECO:0000256" key="7">
    <source>
        <dbReference type="ARBA" id="ARBA00047851"/>
    </source>
</evidence>
<feature type="binding site" evidence="9">
    <location>
        <begin position="134"/>
        <end position="136"/>
    </location>
    <ligand>
        <name>2-[(2R,5Z)-2-carboxy-4-methylthiazol-5(2H)-ylidene]ethyl phosphate</name>
        <dbReference type="ChEBI" id="CHEBI:62899"/>
    </ligand>
</feature>
<name>A0ABW2USC6_9BACI</name>
<keyword evidence="4 9" id="KW-0460">Magnesium</keyword>
<feature type="binding site" evidence="9">
    <location>
        <position position="137"/>
    </location>
    <ligand>
        <name>4-amino-2-methyl-5-(diphosphooxymethyl)pyrimidine</name>
        <dbReference type="ChEBI" id="CHEBI:57841"/>
    </ligand>
</feature>
<evidence type="ECO:0000256" key="3">
    <source>
        <dbReference type="ARBA" id="ARBA00022723"/>
    </source>
</evidence>
<dbReference type="InterPro" id="IPR034291">
    <property type="entry name" value="TMP_synthase"/>
</dbReference>
<comment type="caution">
    <text evidence="13">The sequence shown here is derived from an EMBL/GenBank/DDBJ whole genome shotgun (WGS) entry which is preliminary data.</text>
</comment>
<dbReference type="Pfam" id="PF02581">
    <property type="entry name" value="TMP-TENI"/>
    <property type="match status" value="1"/>
</dbReference>
<evidence type="ECO:0000256" key="6">
    <source>
        <dbReference type="ARBA" id="ARBA00047334"/>
    </source>
</evidence>
<comment type="catalytic activity">
    <reaction evidence="7 9 10">
        <text>2-(2-carboxy-4-methylthiazol-5-yl)ethyl phosphate + 4-amino-2-methyl-5-(diphosphooxymethyl)pyrimidine + 2 H(+) = thiamine phosphate + CO2 + diphosphate</text>
        <dbReference type="Rhea" id="RHEA:47848"/>
        <dbReference type="ChEBI" id="CHEBI:15378"/>
        <dbReference type="ChEBI" id="CHEBI:16526"/>
        <dbReference type="ChEBI" id="CHEBI:33019"/>
        <dbReference type="ChEBI" id="CHEBI:37575"/>
        <dbReference type="ChEBI" id="CHEBI:57841"/>
        <dbReference type="ChEBI" id="CHEBI:62890"/>
        <dbReference type="EC" id="2.5.1.3"/>
    </reaction>
</comment>
<comment type="similarity">
    <text evidence="9 10">Belongs to the thiamine-phosphate synthase family.</text>
</comment>
<dbReference type="GO" id="GO:0004789">
    <property type="term" value="F:thiamine-phosphate diphosphorylase activity"/>
    <property type="evidence" value="ECO:0007669"/>
    <property type="project" value="UniProtKB-EC"/>
</dbReference>
<keyword evidence="3 9" id="KW-0479">Metal-binding</keyword>
<evidence type="ECO:0000259" key="12">
    <source>
        <dbReference type="Pfam" id="PF02581"/>
    </source>
</evidence>
<evidence type="ECO:0000256" key="5">
    <source>
        <dbReference type="ARBA" id="ARBA00022977"/>
    </source>
</evidence>
<keyword evidence="2 9" id="KW-0808">Transferase</keyword>
<dbReference type="EC" id="2.5.1.3" evidence="9"/>
<comment type="cofactor">
    <cofactor evidence="9">
        <name>Mg(2+)</name>
        <dbReference type="ChEBI" id="CHEBI:18420"/>
    </cofactor>
    <text evidence="9">Binds 1 Mg(2+) ion per subunit.</text>
</comment>
<dbReference type="PANTHER" id="PTHR20857:SF15">
    <property type="entry name" value="THIAMINE-PHOSPHATE SYNTHASE"/>
    <property type="match status" value="1"/>
</dbReference>
<evidence type="ECO:0000256" key="1">
    <source>
        <dbReference type="ARBA" id="ARBA00005165"/>
    </source>
</evidence>
<dbReference type="PANTHER" id="PTHR20857">
    <property type="entry name" value="THIAMINE-PHOSPHATE PYROPHOSPHORYLASE"/>
    <property type="match status" value="1"/>
</dbReference>
<feature type="binding site" evidence="9">
    <location>
        <position position="108"/>
    </location>
    <ligand>
        <name>4-amino-2-methyl-5-(diphosphooxymethyl)pyrimidine</name>
        <dbReference type="ChEBI" id="CHEBI:57841"/>
    </ligand>
</feature>
<evidence type="ECO:0000256" key="2">
    <source>
        <dbReference type="ARBA" id="ARBA00022679"/>
    </source>
</evidence>
<dbReference type="CDD" id="cd00564">
    <property type="entry name" value="TMP_TenI"/>
    <property type="match status" value="1"/>
</dbReference>
<dbReference type="InterPro" id="IPR013785">
    <property type="entry name" value="Aldolase_TIM"/>
</dbReference>
<dbReference type="Gene3D" id="3.20.20.70">
    <property type="entry name" value="Aldolase class I"/>
    <property type="match status" value="1"/>
</dbReference>
<sequence length="202" mass="21841">MNLRIYFIMGSQNASHDKPEAILEEAAQAGITAFQFREKGENALTGEAKLALGHRLRDICRRYNVLFFINDDLDLAEPLQADGIHVGQDDTQLETVRQMFPDKYIGLSVSSEREMNSSPIQLADYLGAGPVYATSSKEDAKQAVGTDWIRSLKHHYPSMPIVGIGGITTDNASSVISAGADGVSVISAITKASDIGTAVRNL</sequence>
<feature type="binding site" evidence="9">
    <location>
        <position position="166"/>
    </location>
    <ligand>
        <name>2-[(2R,5Z)-2-carboxy-4-methylthiazol-5(2H)-ylidene]ethyl phosphate</name>
        <dbReference type="ChEBI" id="CHEBI:62899"/>
    </ligand>
</feature>
<comment type="catalytic activity">
    <reaction evidence="8 9 10">
        <text>2-[(2R,5Z)-2-carboxy-4-methylthiazol-5(2H)-ylidene]ethyl phosphate + 4-amino-2-methyl-5-(diphosphooxymethyl)pyrimidine + 2 H(+) = thiamine phosphate + CO2 + diphosphate</text>
        <dbReference type="Rhea" id="RHEA:47844"/>
        <dbReference type="ChEBI" id="CHEBI:15378"/>
        <dbReference type="ChEBI" id="CHEBI:16526"/>
        <dbReference type="ChEBI" id="CHEBI:33019"/>
        <dbReference type="ChEBI" id="CHEBI:37575"/>
        <dbReference type="ChEBI" id="CHEBI:57841"/>
        <dbReference type="ChEBI" id="CHEBI:62899"/>
        <dbReference type="EC" id="2.5.1.3"/>
    </reaction>
</comment>
<evidence type="ECO:0000256" key="4">
    <source>
        <dbReference type="ARBA" id="ARBA00022842"/>
    </source>
</evidence>
<gene>
    <name evidence="9 13" type="primary">thiE</name>
    <name evidence="13" type="ORF">ACFQU8_06035</name>
</gene>
<feature type="binding site" evidence="9">
    <location>
        <begin position="186"/>
        <end position="187"/>
    </location>
    <ligand>
        <name>2-[(2R,5Z)-2-carboxy-4-methylthiazol-5(2H)-ylidene]ethyl phosphate</name>
        <dbReference type="ChEBI" id="CHEBI:62899"/>
    </ligand>
</feature>
<evidence type="ECO:0000256" key="11">
    <source>
        <dbReference type="RuleBase" id="RU004253"/>
    </source>
</evidence>
<evidence type="ECO:0000313" key="13">
    <source>
        <dbReference type="EMBL" id="MFC7746794.1"/>
    </source>
</evidence>
<protein>
    <recommendedName>
        <fullName evidence="9">Thiamine-phosphate synthase</fullName>
        <shortName evidence="9">TP synthase</shortName>
        <shortName evidence="9">TPS</shortName>
        <ecNumber evidence="9">2.5.1.3</ecNumber>
    </recommendedName>
    <alternativeName>
        <fullName evidence="9">Thiamine-phosphate pyrophosphorylase</fullName>
        <shortName evidence="9">TMP pyrophosphorylase</shortName>
        <shortName evidence="9">TMP-PPase</shortName>
    </alternativeName>
</protein>
<organism evidence="13 14">
    <name type="scientific">Lentibacillus kimchii</name>
    <dbReference type="NCBI Taxonomy" id="1542911"/>
    <lineage>
        <taxon>Bacteria</taxon>
        <taxon>Bacillati</taxon>
        <taxon>Bacillota</taxon>
        <taxon>Bacilli</taxon>
        <taxon>Bacillales</taxon>
        <taxon>Bacillaceae</taxon>
        <taxon>Lentibacillus</taxon>
    </lineage>
</organism>
<evidence type="ECO:0000313" key="14">
    <source>
        <dbReference type="Proteomes" id="UP001596620"/>
    </source>
</evidence>
<feature type="domain" description="Thiamine phosphate synthase/TenI" evidence="12">
    <location>
        <begin position="5"/>
        <end position="189"/>
    </location>
</feature>
<evidence type="ECO:0000256" key="9">
    <source>
        <dbReference type="HAMAP-Rule" id="MF_00097"/>
    </source>
</evidence>
<dbReference type="SUPFAM" id="SSF51391">
    <property type="entry name" value="Thiamin phosphate synthase"/>
    <property type="match status" value="1"/>
</dbReference>
<dbReference type="NCBIfam" id="TIGR00693">
    <property type="entry name" value="thiE"/>
    <property type="match status" value="1"/>
</dbReference>